<reference evidence="1" key="1">
    <citation type="journal article" date="2021" name="Int. J. Syst. Evol. Microbiol.">
        <title>Bradyrhizobium septentrionale sp. nov. (sv. septentrionale) and Bradyrhizobium quebecense sp. nov. (sv. septentrionale) associated with legumes native to Canada possess rearranged symbiosis genes and numerous insertion sequences.</title>
        <authorList>
            <person name="Bromfield E.S.P."/>
            <person name="Cloutier S."/>
        </authorList>
    </citation>
    <scope>NUCLEOTIDE SEQUENCE</scope>
    <source>
        <strain evidence="1">5S5</strain>
    </source>
</reference>
<reference evidence="1" key="2">
    <citation type="submission" date="2024-03" db="EMBL/GenBank/DDBJ databases">
        <authorList>
            <person name="Bromfield E.S.P."/>
            <person name="Cloutier S."/>
        </authorList>
    </citation>
    <scope>NUCLEOTIDE SEQUENCE</scope>
    <source>
        <strain evidence="1">5S5</strain>
    </source>
</reference>
<proteinExistence type="predicted"/>
<name>A0ABZ2P1P9_9BRAD</name>
<keyword evidence="2" id="KW-1185">Reference proteome</keyword>
<dbReference type="EMBL" id="CP147711">
    <property type="protein sequence ID" value="WXC81163.1"/>
    <property type="molecule type" value="Genomic_DNA"/>
</dbReference>
<dbReference type="Proteomes" id="UP001432046">
    <property type="component" value="Chromosome"/>
</dbReference>
<evidence type="ECO:0000313" key="2">
    <source>
        <dbReference type="Proteomes" id="UP001432046"/>
    </source>
</evidence>
<protein>
    <submittedName>
        <fullName evidence="1">Uncharacterized protein</fullName>
    </submittedName>
</protein>
<gene>
    <name evidence="1" type="ORF">WDK88_05880</name>
</gene>
<organism evidence="1 2">
    <name type="scientific">Bradyrhizobium septentrionale</name>
    <dbReference type="NCBI Taxonomy" id="1404411"/>
    <lineage>
        <taxon>Bacteria</taxon>
        <taxon>Pseudomonadati</taxon>
        <taxon>Pseudomonadota</taxon>
        <taxon>Alphaproteobacteria</taxon>
        <taxon>Hyphomicrobiales</taxon>
        <taxon>Nitrobacteraceae</taxon>
        <taxon>Bradyrhizobium</taxon>
    </lineage>
</organism>
<accession>A0ABZ2P1P9</accession>
<sequence>MSITGAGSAGDRIVSGSVNMIAEQTSGTVRISGTLALNNTGNEVCDAAHYYTFRANPITQQLEMCRP</sequence>
<evidence type="ECO:0000313" key="1">
    <source>
        <dbReference type="EMBL" id="WXC81163.1"/>
    </source>
</evidence>
<dbReference type="RefSeq" id="WP_338692232.1">
    <property type="nucleotide sequence ID" value="NZ_CP147708.1"/>
</dbReference>